<dbReference type="Proteomes" id="UP000215914">
    <property type="component" value="Unassembled WGS sequence"/>
</dbReference>
<comment type="caution">
    <text evidence="1">The sequence shown here is derived from an EMBL/GenBank/DDBJ whole genome shotgun (WGS) entry which is preliminary data.</text>
</comment>
<gene>
    <name evidence="1" type="ORF">HanXRQr2_Chr14g0641621</name>
</gene>
<reference evidence="1" key="1">
    <citation type="journal article" date="2017" name="Nature">
        <title>The sunflower genome provides insights into oil metabolism, flowering and Asterid evolution.</title>
        <authorList>
            <person name="Badouin H."/>
            <person name="Gouzy J."/>
            <person name="Grassa C.J."/>
            <person name="Murat F."/>
            <person name="Staton S.E."/>
            <person name="Cottret L."/>
            <person name="Lelandais-Briere C."/>
            <person name="Owens G.L."/>
            <person name="Carrere S."/>
            <person name="Mayjonade B."/>
            <person name="Legrand L."/>
            <person name="Gill N."/>
            <person name="Kane N.C."/>
            <person name="Bowers J.E."/>
            <person name="Hubner S."/>
            <person name="Bellec A."/>
            <person name="Berard A."/>
            <person name="Berges H."/>
            <person name="Blanchet N."/>
            <person name="Boniface M.C."/>
            <person name="Brunel D."/>
            <person name="Catrice O."/>
            <person name="Chaidir N."/>
            <person name="Claudel C."/>
            <person name="Donnadieu C."/>
            <person name="Faraut T."/>
            <person name="Fievet G."/>
            <person name="Helmstetter N."/>
            <person name="King M."/>
            <person name="Knapp S.J."/>
            <person name="Lai Z."/>
            <person name="Le Paslier M.C."/>
            <person name="Lippi Y."/>
            <person name="Lorenzon L."/>
            <person name="Mandel J.R."/>
            <person name="Marage G."/>
            <person name="Marchand G."/>
            <person name="Marquand E."/>
            <person name="Bret-Mestries E."/>
            <person name="Morien E."/>
            <person name="Nambeesan S."/>
            <person name="Nguyen T."/>
            <person name="Pegot-Espagnet P."/>
            <person name="Pouilly N."/>
            <person name="Raftis F."/>
            <person name="Sallet E."/>
            <person name="Schiex T."/>
            <person name="Thomas J."/>
            <person name="Vandecasteele C."/>
            <person name="Vares D."/>
            <person name="Vear F."/>
            <person name="Vautrin S."/>
            <person name="Crespi M."/>
            <person name="Mangin B."/>
            <person name="Burke J.M."/>
            <person name="Salse J."/>
            <person name="Munos S."/>
            <person name="Vincourt P."/>
            <person name="Rieseberg L.H."/>
            <person name="Langlade N.B."/>
        </authorList>
    </citation>
    <scope>NUCLEOTIDE SEQUENCE</scope>
    <source>
        <tissue evidence="1">Leaves</tissue>
    </source>
</reference>
<sequence>MTLGKRERARLAGSFSANTSFNSISLETHHTTRKIHLYYIYNTHLVLGLHKGVYS</sequence>
<proteinExistence type="predicted"/>
<name>A0A9K3E8C6_HELAN</name>
<dbReference type="AlphaFoldDB" id="A0A9K3E8C6"/>
<dbReference type="EMBL" id="MNCJ02000329">
    <property type="protein sequence ID" value="KAF5768871.1"/>
    <property type="molecule type" value="Genomic_DNA"/>
</dbReference>
<protein>
    <submittedName>
        <fullName evidence="1">Uncharacterized protein</fullName>
    </submittedName>
</protein>
<reference evidence="1" key="2">
    <citation type="submission" date="2020-06" db="EMBL/GenBank/DDBJ databases">
        <title>Helianthus annuus Genome sequencing and assembly Release 2.</title>
        <authorList>
            <person name="Gouzy J."/>
            <person name="Langlade N."/>
            <person name="Munos S."/>
        </authorList>
    </citation>
    <scope>NUCLEOTIDE SEQUENCE</scope>
    <source>
        <tissue evidence="1">Leaves</tissue>
    </source>
</reference>
<evidence type="ECO:0000313" key="1">
    <source>
        <dbReference type="EMBL" id="KAF5768871.1"/>
    </source>
</evidence>
<keyword evidence="2" id="KW-1185">Reference proteome</keyword>
<organism evidence="1 2">
    <name type="scientific">Helianthus annuus</name>
    <name type="common">Common sunflower</name>
    <dbReference type="NCBI Taxonomy" id="4232"/>
    <lineage>
        <taxon>Eukaryota</taxon>
        <taxon>Viridiplantae</taxon>
        <taxon>Streptophyta</taxon>
        <taxon>Embryophyta</taxon>
        <taxon>Tracheophyta</taxon>
        <taxon>Spermatophyta</taxon>
        <taxon>Magnoliopsida</taxon>
        <taxon>eudicotyledons</taxon>
        <taxon>Gunneridae</taxon>
        <taxon>Pentapetalae</taxon>
        <taxon>asterids</taxon>
        <taxon>campanulids</taxon>
        <taxon>Asterales</taxon>
        <taxon>Asteraceae</taxon>
        <taxon>Asteroideae</taxon>
        <taxon>Heliantheae alliance</taxon>
        <taxon>Heliantheae</taxon>
        <taxon>Helianthus</taxon>
    </lineage>
</organism>
<accession>A0A9K3E8C6</accession>
<dbReference type="Gramene" id="mRNA:HanXRQr2_Chr14g0641621">
    <property type="protein sequence ID" value="CDS:HanXRQr2_Chr14g0641621.1"/>
    <property type="gene ID" value="HanXRQr2_Chr14g0641621"/>
</dbReference>
<evidence type="ECO:0000313" key="2">
    <source>
        <dbReference type="Proteomes" id="UP000215914"/>
    </source>
</evidence>